<accession>A0AAV1VNH6</accession>
<feature type="domain" description="GAG-pre-integrase" evidence="1">
    <location>
        <begin position="101"/>
        <end position="174"/>
    </location>
</feature>
<dbReference type="Pfam" id="PF22936">
    <property type="entry name" value="Pol_BBD"/>
    <property type="match status" value="1"/>
</dbReference>
<reference evidence="3" key="1">
    <citation type="submission" date="2024-01" db="EMBL/GenBank/DDBJ databases">
        <authorList>
            <person name="Webb A."/>
        </authorList>
    </citation>
    <scope>NUCLEOTIDE SEQUENCE</scope>
    <source>
        <strain evidence="3">Pm1</strain>
    </source>
</reference>
<evidence type="ECO:0000313" key="4">
    <source>
        <dbReference type="Proteomes" id="UP001162060"/>
    </source>
</evidence>
<comment type="caution">
    <text evidence="3">The sequence shown here is derived from an EMBL/GenBank/DDBJ whole genome shotgun (WGS) entry which is preliminary data.</text>
</comment>
<sequence length="218" mass="23982">MTCSKKFMRNYKGFDAVDVHLADDGIVQAIGSGDIVMSMKTPQGMKKGVLTNVWHIPKLSRNLFSVGRFTKDVGPVTFTKDGCYGEAKGTKWKIGAREGKGLFKLRMTPVAPEQANAAKSSGCQGGTKSYLWHLRLGHIGHDGLNCIVTKNIGIGIDISSVKKWDVCEGCALGKTDSSALPIKHYSSHLQTPRSDSQRRMRTDVDGNFQWKTVLRDIH</sequence>
<evidence type="ECO:0000259" key="2">
    <source>
        <dbReference type="Pfam" id="PF22936"/>
    </source>
</evidence>
<dbReference type="Pfam" id="PF13976">
    <property type="entry name" value="gag_pre-integrs"/>
    <property type="match status" value="1"/>
</dbReference>
<protein>
    <recommendedName>
        <fullName evidence="5">GAG-pre-integrase domain-containing protein</fullName>
    </recommendedName>
</protein>
<dbReference type="InterPro" id="IPR025724">
    <property type="entry name" value="GAG-pre-integrase_dom"/>
</dbReference>
<dbReference type="Proteomes" id="UP001162060">
    <property type="component" value="Unassembled WGS sequence"/>
</dbReference>
<feature type="domain" description="Retrovirus-related Pol polyprotein from transposon TNT 1-94-like beta-barrel" evidence="2">
    <location>
        <begin position="1"/>
        <end position="71"/>
    </location>
</feature>
<dbReference type="AlphaFoldDB" id="A0AAV1VNH6"/>
<dbReference type="InterPro" id="IPR054722">
    <property type="entry name" value="PolX-like_BBD"/>
</dbReference>
<name>A0AAV1VNH6_9STRA</name>
<evidence type="ECO:0000313" key="3">
    <source>
        <dbReference type="EMBL" id="CAK7947846.1"/>
    </source>
</evidence>
<gene>
    <name evidence="3" type="ORF">PM001_LOCUS32996</name>
</gene>
<organism evidence="3 4">
    <name type="scientific">Peronospora matthiolae</name>
    <dbReference type="NCBI Taxonomy" id="2874970"/>
    <lineage>
        <taxon>Eukaryota</taxon>
        <taxon>Sar</taxon>
        <taxon>Stramenopiles</taxon>
        <taxon>Oomycota</taxon>
        <taxon>Peronosporomycetes</taxon>
        <taxon>Peronosporales</taxon>
        <taxon>Peronosporaceae</taxon>
        <taxon>Peronospora</taxon>
    </lineage>
</organism>
<proteinExistence type="predicted"/>
<dbReference type="EMBL" id="CAKLBY020000388">
    <property type="protein sequence ID" value="CAK7947846.1"/>
    <property type="molecule type" value="Genomic_DNA"/>
</dbReference>
<evidence type="ECO:0008006" key="5">
    <source>
        <dbReference type="Google" id="ProtNLM"/>
    </source>
</evidence>
<evidence type="ECO:0000259" key="1">
    <source>
        <dbReference type="Pfam" id="PF13976"/>
    </source>
</evidence>